<name>A0A081G2U9_9GAMM</name>
<dbReference type="Pfam" id="PF00126">
    <property type="entry name" value="HTH_1"/>
    <property type="match status" value="1"/>
</dbReference>
<dbReference type="GO" id="GO:0003677">
    <property type="term" value="F:DNA binding"/>
    <property type="evidence" value="ECO:0007669"/>
    <property type="project" value="UniProtKB-KW"/>
</dbReference>
<dbReference type="InterPro" id="IPR005119">
    <property type="entry name" value="LysR_subst-bd"/>
</dbReference>
<sequence>MIDIRALRYFLAVVDENGFTAAARSLHVAQPAVSMAIRKLEESLELTLFHRRERSIELTDEGHTLLAHARRIVQATEDAELEMRELHGLKRGEVRIAIPSMLGSYYFPPILMAFRHRYPNLQLTVVESGARKIQQMISEGEIDVGVIVSDTPPADLESHCFLRDQMTAVMLRDHPLAERPSVSPADFFQEDLVVFKQGYFHRETMERLARESGYALKIGFETNLLPLIKQIVRHGFAITTLLTMVIEEDADLVARPFSEPVWLDLSIAWRRDGYLSRANRAFVDFLIDHTPNATTTHGT</sequence>
<dbReference type="InterPro" id="IPR036390">
    <property type="entry name" value="WH_DNA-bd_sf"/>
</dbReference>
<dbReference type="CDD" id="cd05466">
    <property type="entry name" value="PBP2_LTTR_substrate"/>
    <property type="match status" value="1"/>
</dbReference>
<dbReference type="InterPro" id="IPR050950">
    <property type="entry name" value="HTH-type_LysR_regulators"/>
</dbReference>
<reference evidence="6 7" key="1">
    <citation type="submission" date="2014-04" db="EMBL/GenBank/DDBJ databases">
        <title>Marinobacterium kochiensis sp. nov., isolated from sediment sample collected from Kochi backwaters in Kerala, India.</title>
        <authorList>
            <person name="Singh A."/>
            <person name="Pinnaka A.K."/>
        </authorList>
    </citation>
    <scope>NUCLEOTIDE SEQUENCE [LARGE SCALE GENOMIC DNA]</scope>
    <source>
        <strain evidence="6 7">AK27</strain>
    </source>
</reference>
<dbReference type="Proteomes" id="UP000028252">
    <property type="component" value="Unassembled WGS sequence"/>
</dbReference>
<dbReference type="eggNOG" id="COG0583">
    <property type="taxonomic scope" value="Bacteria"/>
</dbReference>
<keyword evidence="4" id="KW-0804">Transcription</keyword>
<dbReference type="Pfam" id="PF03466">
    <property type="entry name" value="LysR_substrate"/>
    <property type="match status" value="1"/>
</dbReference>
<evidence type="ECO:0000256" key="2">
    <source>
        <dbReference type="ARBA" id="ARBA00023015"/>
    </source>
</evidence>
<dbReference type="SUPFAM" id="SSF46785">
    <property type="entry name" value="Winged helix' DNA-binding domain"/>
    <property type="match status" value="1"/>
</dbReference>
<evidence type="ECO:0000256" key="1">
    <source>
        <dbReference type="ARBA" id="ARBA00009437"/>
    </source>
</evidence>
<evidence type="ECO:0000256" key="3">
    <source>
        <dbReference type="ARBA" id="ARBA00023125"/>
    </source>
</evidence>
<gene>
    <name evidence="6" type="ORF">ADIMK_0806</name>
</gene>
<dbReference type="STRING" id="1232683.ADIMK_0806"/>
<dbReference type="PROSITE" id="PS50931">
    <property type="entry name" value="HTH_LYSR"/>
    <property type="match status" value="1"/>
</dbReference>
<proteinExistence type="inferred from homology"/>
<dbReference type="InterPro" id="IPR036388">
    <property type="entry name" value="WH-like_DNA-bd_sf"/>
</dbReference>
<organism evidence="6 7">
    <name type="scientific">Marinobacterium lacunae</name>
    <dbReference type="NCBI Taxonomy" id="1232683"/>
    <lineage>
        <taxon>Bacteria</taxon>
        <taxon>Pseudomonadati</taxon>
        <taxon>Pseudomonadota</taxon>
        <taxon>Gammaproteobacteria</taxon>
        <taxon>Oceanospirillales</taxon>
        <taxon>Oceanospirillaceae</taxon>
        <taxon>Marinobacterium</taxon>
    </lineage>
</organism>
<protein>
    <submittedName>
        <fullName evidence="6">Transcriptional regulator, LysR family</fullName>
    </submittedName>
</protein>
<keyword evidence="2" id="KW-0805">Transcription regulation</keyword>
<comment type="caution">
    <text evidence="6">The sequence shown here is derived from an EMBL/GenBank/DDBJ whole genome shotgun (WGS) entry which is preliminary data.</text>
</comment>
<dbReference type="GO" id="GO:0005829">
    <property type="term" value="C:cytosol"/>
    <property type="evidence" value="ECO:0007669"/>
    <property type="project" value="TreeGrafter"/>
</dbReference>
<comment type="similarity">
    <text evidence="1">Belongs to the LysR transcriptional regulatory family.</text>
</comment>
<dbReference type="PRINTS" id="PR00039">
    <property type="entry name" value="HTHLYSR"/>
</dbReference>
<evidence type="ECO:0000259" key="5">
    <source>
        <dbReference type="PROSITE" id="PS50931"/>
    </source>
</evidence>
<keyword evidence="3" id="KW-0238">DNA-binding</keyword>
<dbReference type="Gene3D" id="1.10.10.10">
    <property type="entry name" value="Winged helix-like DNA-binding domain superfamily/Winged helix DNA-binding domain"/>
    <property type="match status" value="1"/>
</dbReference>
<dbReference type="PANTHER" id="PTHR30419:SF30">
    <property type="entry name" value="LYSR FAMILY TRANSCRIPTIONAL REGULATOR"/>
    <property type="match status" value="1"/>
</dbReference>
<feature type="domain" description="HTH lysR-type" evidence="5">
    <location>
        <begin position="2"/>
        <end position="59"/>
    </location>
</feature>
<dbReference type="PANTHER" id="PTHR30419">
    <property type="entry name" value="HTH-TYPE TRANSCRIPTIONAL REGULATOR YBHD"/>
    <property type="match status" value="1"/>
</dbReference>
<dbReference type="AlphaFoldDB" id="A0A081G2U9"/>
<evidence type="ECO:0000256" key="4">
    <source>
        <dbReference type="ARBA" id="ARBA00023163"/>
    </source>
</evidence>
<dbReference type="InterPro" id="IPR000847">
    <property type="entry name" value="LysR_HTH_N"/>
</dbReference>
<dbReference type="PATRIC" id="fig|1232683.4.peg.798"/>
<evidence type="ECO:0000313" key="6">
    <source>
        <dbReference type="EMBL" id="KEA65104.1"/>
    </source>
</evidence>
<dbReference type="Gene3D" id="3.40.190.290">
    <property type="match status" value="1"/>
</dbReference>
<dbReference type="EMBL" id="JMQN01000013">
    <property type="protein sequence ID" value="KEA65104.1"/>
    <property type="molecule type" value="Genomic_DNA"/>
</dbReference>
<dbReference type="GO" id="GO:0003700">
    <property type="term" value="F:DNA-binding transcription factor activity"/>
    <property type="evidence" value="ECO:0007669"/>
    <property type="project" value="InterPro"/>
</dbReference>
<dbReference type="SUPFAM" id="SSF53850">
    <property type="entry name" value="Periplasmic binding protein-like II"/>
    <property type="match status" value="1"/>
</dbReference>
<dbReference type="FunFam" id="1.10.10.10:FF:000001">
    <property type="entry name" value="LysR family transcriptional regulator"/>
    <property type="match status" value="1"/>
</dbReference>
<accession>A0A081G2U9</accession>
<evidence type="ECO:0000313" key="7">
    <source>
        <dbReference type="Proteomes" id="UP000028252"/>
    </source>
</evidence>
<keyword evidence="7" id="KW-1185">Reference proteome</keyword>